<evidence type="ECO:0000259" key="5">
    <source>
        <dbReference type="PROSITE" id="PS50931"/>
    </source>
</evidence>
<evidence type="ECO:0000313" key="7">
    <source>
        <dbReference type="Proteomes" id="UP000838672"/>
    </source>
</evidence>
<dbReference type="Gene3D" id="3.40.190.290">
    <property type="match status" value="1"/>
</dbReference>
<proteinExistence type="inferred from homology"/>
<dbReference type="InterPro" id="IPR036388">
    <property type="entry name" value="WH-like_DNA-bd_sf"/>
</dbReference>
<dbReference type="SUPFAM" id="SSF53850">
    <property type="entry name" value="Periplasmic binding protein-like II"/>
    <property type="match status" value="1"/>
</dbReference>
<dbReference type="PROSITE" id="PS50931">
    <property type="entry name" value="HTH_LYSR"/>
    <property type="match status" value="1"/>
</dbReference>
<dbReference type="Pfam" id="PF00126">
    <property type="entry name" value="HTH_1"/>
    <property type="match status" value="1"/>
</dbReference>
<accession>A0ABN8DQM3</accession>
<keyword evidence="4" id="KW-0804">Transcription</keyword>
<evidence type="ECO:0000256" key="1">
    <source>
        <dbReference type="ARBA" id="ARBA00009437"/>
    </source>
</evidence>
<keyword evidence="7" id="KW-1185">Reference proteome</keyword>
<organism evidence="6 7">
    <name type="scientific">Vibrio stylophorae</name>
    <dbReference type="NCBI Taxonomy" id="659351"/>
    <lineage>
        <taxon>Bacteria</taxon>
        <taxon>Pseudomonadati</taxon>
        <taxon>Pseudomonadota</taxon>
        <taxon>Gammaproteobacteria</taxon>
        <taxon>Vibrionales</taxon>
        <taxon>Vibrionaceae</taxon>
        <taxon>Vibrio</taxon>
    </lineage>
</organism>
<keyword evidence="3" id="KW-0238">DNA-binding</keyword>
<dbReference type="EMBL" id="CAKLDI010000001">
    <property type="protein sequence ID" value="CAH0532922.1"/>
    <property type="molecule type" value="Genomic_DNA"/>
</dbReference>
<evidence type="ECO:0000313" key="6">
    <source>
        <dbReference type="EMBL" id="CAH0532922.1"/>
    </source>
</evidence>
<reference evidence="6" key="1">
    <citation type="submission" date="2021-11" db="EMBL/GenBank/DDBJ databases">
        <authorList>
            <person name="Rodrigo-Torres L."/>
            <person name="Arahal R. D."/>
            <person name="Lucena T."/>
        </authorList>
    </citation>
    <scope>NUCLEOTIDE SEQUENCE</scope>
    <source>
        <strain evidence="6">CECT 7929</strain>
    </source>
</reference>
<dbReference type="InterPro" id="IPR036390">
    <property type="entry name" value="WH_DNA-bd_sf"/>
</dbReference>
<dbReference type="Proteomes" id="UP000838672">
    <property type="component" value="Unassembled WGS sequence"/>
</dbReference>
<gene>
    <name evidence="6" type="primary">gltR</name>
    <name evidence="6" type="ORF">VST7929_00771</name>
</gene>
<dbReference type="PANTHER" id="PTHR30126">
    <property type="entry name" value="HTH-TYPE TRANSCRIPTIONAL REGULATOR"/>
    <property type="match status" value="1"/>
</dbReference>
<sequence length="300" mass="33697">MDVKVFRTFLEVAKERHFGHAADNLYITQAAVSARIKQLESYFDAALFRRHRNNITLTSAGERLVPYAEMMVTTLQQAKFELALEEHKAYQLTLGGTPNVWDAFLQHGLSVVTDAFDGYGFIAESLSREHLQRKLHDRTLDMAFSFEPMKADEFHCEALTDLTLMLVSTEPRTIEEAFANHYIYIDWGEAFSRAHALRHPQVAVPYMRTSTGRIALDFILEKGGAAYLPASLAAPFIASGQLFAVSDVEPWPRPIYLSYRKNSAALEAIEQVRTLLKALPPATAYLLQQASEAAATHDES</sequence>
<dbReference type="PANTHER" id="PTHR30126:SF21">
    <property type="entry name" value="TRANSCRIPTIONAL REGULATOR-RELATED"/>
    <property type="match status" value="1"/>
</dbReference>
<dbReference type="RefSeq" id="WP_237465058.1">
    <property type="nucleotide sequence ID" value="NZ_CAKLDI010000001.1"/>
</dbReference>
<protein>
    <submittedName>
        <fullName evidence="6">HTH-type transcriptional regulator GltR</fullName>
    </submittedName>
</protein>
<dbReference type="Pfam" id="PF03466">
    <property type="entry name" value="LysR_substrate"/>
    <property type="match status" value="1"/>
</dbReference>
<comment type="similarity">
    <text evidence="1">Belongs to the LysR transcriptional regulatory family.</text>
</comment>
<evidence type="ECO:0000256" key="4">
    <source>
        <dbReference type="ARBA" id="ARBA00023163"/>
    </source>
</evidence>
<dbReference type="InterPro" id="IPR005119">
    <property type="entry name" value="LysR_subst-bd"/>
</dbReference>
<keyword evidence="2" id="KW-0805">Transcription regulation</keyword>
<comment type="caution">
    <text evidence="6">The sequence shown here is derived from an EMBL/GenBank/DDBJ whole genome shotgun (WGS) entry which is preliminary data.</text>
</comment>
<name>A0ABN8DQM3_9VIBR</name>
<feature type="domain" description="HTH lysR-type" evidence="5">
    <location>
        <begin position="1"/>
        <end position="58"/>
    </location>
</feature>
<dbReference type="SUPFAM" id="SSF46785">
    <property type="entry name" value="Winged helix' DNA-binding domain"/>
    <property type="match status" value="1"/>
</dbReference>
<dbReference type="Gene3D" id="1.10.10.10">
    <property type="entry name" value="Winged helix-like DNA-binding domain superfamily/Winged helix DNA-binding domain"/>
    <property type="match status" value="1"/>
</dbReference>
<evidence type="ECO:0000256" key="3">
    <source>
        <dbReference type="ARBA" id="ARBA00023125"/>
    </source>
</evidence>
<dbReference type="InterPro" id="IPR000847">
    <property type="entry name" value="LysR_HTH_N"/>
</dbReference>
<evidence type="ECO:0000256" key="2">
    <source>
        <dbReference type="ARBA" id="ARBA00023015"/>
    </source>
</evidence>
<dbReference type="PRINTS" id="PR00039">
    <property type="entry name" value="HTHLYSR"/>
</dbReference>